<dbReference type="PROSITE" id="PS51278">
    <property type="entry name" value="GATASE_TYPE_2"/>
    <property type="match status" value="1"/>
</dbReference>
<dbReference type="InterPro" id="IPR051786">
    <property type="entry name" value="ASN_synthetase/amidase"/>
</dbReference>
<organism evidence="12 13">
    <name type="scientific">Methylomonas methanica (strain DSM 25384 / MC09)</name>
    <dbReference type="NCBI Taxonomy" id="857087"/>
    <lineage>
        <taxon>Bacteria</taxon>
        <taxon>Pseudomonadati</taxon>
        <taxon>Pseudomonadota</taxon>
        <taxon>Gammaproteobacteria</taxon>
        <taxon>Methylococcales</taxon>
        <taxon>Methylococcaceae</taxon>
        <taxon>Methylomonas</taxon>
    </lineage>
</organism>
<dbReference type="Pfam" id="PF00733">
    <property type="entry name" value="Asn_synthase"/>
    <property type="match status" value="1"/>
</dbReference>
<dbReference type="PANTHER" id="PTHR43284:SF1">
    <property type="entry name" value="ASPARAGINE SYNTHETASE"/>
    <property type="match status" value="1"/>
</dbReference>
<dbReference type="STRING" id="857087.Metme_1166"/>
<dbReference type="CDD" id="cd00712">
    <property type="entry name" value="AsnB"/>
    <property type="match status" value="1"/>
</dbReference>
<evidence type="ECO:0000256" key="7">
    <source>
        <dbReference type="ARBA" id="ARBA00048741"/>
    </source>
</evidence>
<dbReference type="SUPFAM" id="SSF52402">
    <property type="entry name" value="Adenine nucleotide alpha hydrolases-like"/>
    <property type="match status" value="1"/>
</dbReference>
<dbReference type="Gene3D" id="3.60.20.10">
    <property type="entry name" value="Glutamine Phosphoribosylpyrophosphate, subunit 1, domain 1"/>
    <property type="match status" value="1"/>
</dbReference>
<dbReference type="Gene3D" id="3.40.50.620">
    <property type="entry name" value="HUPs"/>
    <property type="match status" value="1"/>
</dbReference>
<evidence type="ECO:0000256" key="9">
    <source>
        <dbReference type="PIRSR" id="PIRSR001589-2"/>
    </source>
</evidence>
<feature type="site" description="Important for beta-aspartyl-AMP intermediate formation" evidence="10">
    <location>
        <position position="363"/>
    </location>
</feature>
<dbReference type="PANTHER" id="PTHR43284">
    <property type="entry name" value="ASPARAGINE SYNTHETASE (GLUTAMINE-HYDROLYZING)"/>
    <property type="match status" value="1"/>
</dbReference>
<name>F9ZWC5_METMM</name>
<dbReference type="EMBL" id="CP002738">
    <property type="protein sequence ID" value="AEF99594.1"/>
    <property type="molecule type" value="Genomic_DNA"/>
</dbReference>
<dbReference type="GO" id="GO:0006529">
    <property type="term" value="P:asparagine biosynthetic process"/>
    <property type="evidence" value="ECO:0007669"/>
    <property type="project" value="UniProtKB-KW"/>
</dbReference>
<keyword evidence="6 8" id="KW-0315">Glutamine amidotransferase</keyword>
<feature type="binding site" evidence="9">
    <location>
        <position position="101"/>
    </location>
    <ligand>
        <name>L-glutamine</name>
        <dbReference type="ChEBI" id="CHEBI:58359"/>
    </ligand>
</feature>
<reference evidence="12 13" key="1">
    <citation type="journal article" date="2011" name="J. Bacteriol.">
        <title>Complete Genome Sequence of the Aerobic Marine Methanotroph Methylomonas methanica MC09.</title>
        <authorList>
            <person name="Boden R."/>
            <person name="Cunliffe M."/>
            <person name="Scanlan J."/>
            <person name="Moussard H."/>
            <person name="Kits K.D."/>
            <person name="Klotz M.G."/>
            <person name="Jetten M.S."/>
            <person name="Vuilleumier S."/>
            <person name="Han J."/>
            <person name="Peters L."/>
            <person name="Mikhailova N."/>
            <person name="Teshima H."/>
            <person name="Tapia R."/>
            <person name="Kyrpides N."/>
            <person name="Ivanova N."/>
            <person name="Pagani I."/>
            <person name="Cheng J.F."/>
            <person name="Goodwin L."/>
            <person name="Han C."/>
            <person name="Hauser L."/>
            <person name="Land M.L."/>
            <person name="Lapidus A."/>
            <person name="Lucas S."/>
            <person name="Pitluck S."/>
            <person name="Woyke T."/>
            <person name="Stein L."/>
            <person name="Murrell J.C."/>
        </authorList>
    </citation>
    <scope>NUCLEOTIDE SEQUENCE [LARGE SCALE GENOMIC DNA]</scope>
    <source>
        <strain evidence="12 13">MC09</strain>
    </source>
</reference>
<feature type="domain" description="Glutamine amidotransferase type-2" evidence="11">
    <location>
        <begin position="2"/>
        <end position="215"/>
    </location>
</feature>
<dbReference type="GO" id="GO:0004066">
    <property type="term" value="F:asparagine synthase (glutamine-hydrolyzing) activity"/>
    <property type="evidence" value="ECO:0007669"/>
    <property type="project" value="UniProtKB-EC"/>
</dbReference>
<proteinExistence type="inferred from homology"/>
<dbReference type="HOGENOM" id="CLU_014658_3_0_6"/>
<keyword evidence="13" id="KW-1185">Reference proteome</keyword>
<evidence type="ECO:0000256" key="5">
    <source>
        <dbReference type="ARBA" id="ARBA00022840"/>
    </source>
</evidence>
<accession>F9ZWC5</accession>
<feature type="binding site" evidence="9">
    <location>
        <position position="288"/>
    </location>
    <ligand>
        <name>ATP</name>
        <dbReference type="ChEBI" id="CHEBI:30616"/>
    </ligand>
</feature>
<dbReference type="EC" id="6.3.5.4" evidence="3"/>
<dbReference type="Proteomes" id="UP000008888">
    <property type="component" value="Chromosome"/>
</dbReference>
<dbReference type="KEGG" id="mmt:Metme_1166"/>
<evidence type="ECO:0000256" key="10">
    <source>
        <dbReference type="PIRSR" id="PIRSR001589-3"/>
    </source>
</evidence>
<reference key="2">
    <citation type="submission" date="2011-05" db="EMBL/GenBank/DDBJ databases">
        <title>Complete genome sequence of the aerobic marine methanotroph Methylomonas methanica MC09.</title>
        <authorList>
            <person name="Boden R."/>
            <person name="Cunliffe M."/>
            <person name="Scanlan J."/>
            <person name="Moussard H."/>
            <person name="Kits K.D."/>
            <person name="Klotz M."/>
            <person name="Jetten M."/>
            <person name="Vuilleumier S."/>
            <person name="Han J."/>
            <person name="Peters L."/>
            <person name="Mikhailova N."/>
            <person name="Teshima H."/>
            <person name="Tapia R."/>
            <person name="Kyrpides N."/>
            <person name="Ivanova N."/>
            <person name="Pagani I."/>
            <person name="Cheng J.-F."/>
            <person name="Goodwin L."/>
            <person name="Han C."/>
            <person name="Hauser L."/>
            <person name="Land M."/>
            <person name="Lapidus A."/>
            <person name="Lucas S."/>
            <person name="Pitluck S."/>
            <person name="Woyke T."/>
            <person name="Stein L.Y."/>
            <person name="Murrell C."/>
        </authorList>
    </citation>
    <scope>NUCLEOTIDE SEQUENCE</scope>
    <source>
        <strain>MC09</strain>
    </source>
</reference>
<dbReference type="InterPro" id="IPR001962">
    <property type="entry name" value="Asn_synthase"/>
</dbReference>
<evidence type="ECO:0000256" key="2">
    <source>
        <dbReference type="ARBA" id="ARBA00005752"/>
    </source>
</evidence>
<evidence type="ECO:0000259" key="11">
    <source>
        <dbReference type="PROSITE" id="PS51278"/>
    </source>
</evidence>
<sequence length="621" mass="70800">MCGFFAVYRPIADIKKFEEAIISAGRTLTHRGPDDEGSFCDGHFGVHFRRLSVIDLSASGHQPMLSADDRFVLVFNGEIYNYRDLRNKLIERNHNFRGDSDSEVLLAAFVEWGAECVNYLRGMFAFLIWDRQSQILHAFRDRLGIKPLYYCRDGDTFLFASEIKAILSFAPHLAKPNQCAVFKFLARGWVDDTEDTFFEGITSVAPGTVHRLERGNATKHLYWHPTFAVGKPYEQETFRNSFSQTISLHLQSDVPLAATLSGGMDSSSIVALAAQEVSQPEEIQAFSVIPPETVDESFWIDCTVIKTGIRHAYLQPDWSEMSEVFDTVLTAHDEPFQSSSCIYQYLLRREVAQRGIKVLLVGEGGDEVLGGYRRLFYPYLYALEADGRYELFNQALNGASAFLGIDRASALSQLKAYRGMIASGSSGQENRSAYGVLSEDFIARHRDLVDEHSYPPMELEAPNRFFAHLTEHLQKRDIPYVLRMEDRNSMAHGVEARVPFLDHRFLEQVFSFDYAEFMLHGVNKSMLRRAMVGVLPEEVVGRRDKSPRPGSNVHFIYDVMLKPMQETLASGVFRNSPWWRADCAEQFERDRAARDVQRAEVWFRIYSVARWTSLLLKGNLT</sequence>
<keyword evidence="8" id="KW-0061">Asparagine biosynthesis</keyword>
<dbReference type="InterPro" id="IPR029055">
    <property type="entry name" value="Ntn_hydrolases_N"/>
</dbReference>
<keyword evidence="4 9" id="KW-0547">Nucleotide-binding</keyword>
<dbReference type="CDD" id="cd01991">
    <property type="entry name" value="Asn_synthase_B_C"/>
    <property type="match status" value="1"/>
</dbReference>
<evidence type="ECO:0000313" key="13">
    <source>
        <dbReference type="Proteomes" id="UP000008888"/>
    </source>
</evidence>
<dbReference type="Pfam" id="PF13537">
    <property type="entry name" value="GATase_7"/>
    <property type="match status" value="1"/>
</dbReference>
<protein>
    <recommendedName>
        <fullName evidence="3">asparagine synthase (glutamine-hydrolyzing)</fullName>
        <ecNumber evidence="3">6.3.5.4</ecNumber>
    </recommendedName>
</protein>
<evidence type="ECO:0000256" key="1">
    <source>
        <dbReference type="ARBA" id="ARBA00005187"/>
    </source>
</evidence>
<evidence type="ECO:0000256" key="6">
    <source>
        <dbReference type="ARBA" id="ARBA00022962"/>
    </source>
</evidence>
<gene>
    <name evidence="12" type="ordered locus">Metme_1166</name>
</gene>
<comment type="catalytic activity">
    <reaction evidence="7">
        <text>L-aspartate + L-glutamine + ATP + H2O = L-asparagine + L-glutamate + AMP + diphosphate + H(+)</text>
        <dbReference type="Rhea" id="RHEA:12228"/>
        <dbReference type="ChEBI" id="CHEBI:15377"/>
        <dbReference type="ChEBI" id="CHEBI:15378"/>
        <dbReference type="ChEBI" id="CHEBI:29985"/>
        <dbReference type="ChEBI" id="CHEBI:29991"/>
        <dbReference type="ChEBI" id="CHEBI:30616"/>
        <dbReference type="ChEBI" id="CHEBI:33019"/>
        <dbReference type="ChEBI" id="CHEBI:58048"/>
        <dbReference type="ChEBI" id="CHEBI:58359"/>
        <dbReference type="ChEBI" id="CHEBI:456215"/>
        <dbReference type="EC" id="6.3.5.4"/>
    </reaction>
</comment>
<reference evidence="13" key="3">
    <citation type="submission" date="2011-05" db="EMBL/GenBank/DDBJ databases">
        <title>Complete sequence of Methylomonas methanica MC09.</title>
        <authorList>
            <consortium name="US DOE Joint Genome Institute"/>
            <person name="Lucas S."/>
            <person name="Han J."/>
            <person name="Lapidus A."/>
            <person name="Cheng J.-F."/>
            <person name="Goodwin L."/>
            <person name="Pitluck S."/>
            <person name="Peters L."/>
            <person name="Mikhailova N."/>
            <person name="Teshima H."/>
            <person name="Han C."/>
            <person name="Tapia R."/>
            <person name="Land M."/>
            <person name="Hauser L."/>
            <person name="Kyrpides N."/>
            <person name="Ivanova N."/>
            <person name="Pagani I."/>
            <person name="Stein L."/>
            <person name="Woyke T."/>
        </authorList>
    </citation>
    <scope>NUCLEOTIDE SEQUENCE [LARGE SCALE GENOMIC DNA]</scope>
    <source>
        <strain evidence="13">MC09</strain>
    </source>
</reference>
<dbReference type="InterPro" id="IPR006426">
    <property type="entry name" value="Asn_synth_AEB"/>
</dbReference>
<dbReference type="InterPro" id="IPR017932">
    <property type="entry name" value="GATase_2_dom"/>
</dbReference>
<dbReference type="AlphaFoldDB" id="F9ZWC5"/>
<feature type="active site" description="For GATase activity" evidence="8">
    <location>
        <position position="2"/>
    </location>
</feature>
<dbReference type="eggNOG" id="COG0367">
    <property type="taxonomic scope" value="Bacteria"/>
</dbReference>
<dbReference type="SUPFAM" id="SSF56235">
    <property type="entry name" value="N-terminal nucleophile aminohydrolases (Ntn hydrolases)"/>
    <property type="match status" value="1"/>
</dbReference>
<keyword evidence="5 9" id="KW-0067">ATP-binding</keyword>
<dbReference type="InterPro" id="IPR033738">
    <property type="entry name" value="AsnB_N"/>
</dbReference>
<evidence type="ECO:0000256" key="8">
    <source>
        <dbReference type="PIRSR" id="PIRSR001589-1"/>
    </source>
</evidence>
<comment type="similarity">
    <text evidence="2">Belongs to the asparagine synthetase family.</text>
</comment>
<keyword evidence="8" id="KW-0028">Amino-acid biosynthesis</keyword>
<dbReference type="OrthoDB" id="9763290at2"/>
<evidence type="ECO:0000256" key="3">
    <source>
        <dbReference type="ARBA" id="ARBA00012737"/>
    </source>
</evidence>
<dbReference type="InterPro" id="IPR014729">
    <property type="entry name" value="Rossmann-like_a/b/a_fold"/>
</dbReference>
<dbReference type="GO" id="GO:0005524">
    <property type="term" value="F:ATP binding"/>
    <property type="evidence" value="ECO:0007669"/>
    <property type="project" value="UniProtKB-KW"/>
</dbReference>
<dbReference type="RefSeq" id="WP_013817859.1">
    <property type="nucleotide sequence ID" value="NC_015572.1"/>
</dbReference>
<dbReference type="NCBIfam" id="TIGR01536">
    <property type="entry name" value="asn_synth_AEB"/>
    <property type="match status" value="1"/>
</dbReference>
<dbReference type="PIRSF" id="PIRSF001589">
    <property type="entry name" value="Asn_synthetase_glu-h"/>
    <property type="match status" value="1"/>
</dbReference>
<evidence type="ECO:0000256" key="4">
    <source>
        <dbReference type="ARBA" id="ARBA00022741"/>
    </source>
</evidence>
<comment type="pathway">
    <text evidence="1">Amino-acid biosynthesis; L-asparagine biosynthesis; L-asparagine from L-aspartate (L-Gln route): step 1/1.</text>
</comment>
<evidence type="ECO:0000313" key="12">
    <source>
        <dbReference type="EMBL" id="AEF99594.1"/>
    </source>
</evidence>